<protein>
    <submittedName>
        <fullName evidence="2">Uncharacterized protein</fullName>
    </submittedName>
</protein>
<comment type="caution">
    <text evidence="2">The sequence shown here is derived from an EMBL/GenBank/DDBJ whole genome shotgun (WGS) entry which is preliminary data.</text>
</comment>
<name>A0A9Q1EL72_SYNKA</name>
<dbReference type="Proteomes" id="UP001152622">
    <property type="component" value="Chromosome 15"/>
</dbReference>
<evidence type="ECO:0000256" key="1">
    <source>
        <dbReference type="SAM" id="MobiDB-lite"/>
    </source>
</evidence>
<gene>
    <name evidence="2" type="ORF">SKAU_G00330940</name>
</gene>
<keyword evidence="3" id="KW-1185">Reference proteome</keyword>
<sequence length="196" mass="21264">MHYSPGKGADQGSCSHITAPWQRAQWSLRDGILAGLWTLGNVETYRSRLCSHLRQVSSLIVEHCHHRPTGVAVRRIEWTFCMAGFPLTLAAVDACRIRVAEPLEEDGHLARLRRQEVTLHHADRLCRSQLSLRTRHRGTSQAAGPTRRVYRQTDGPGAHGGGLRGAHGGGLSVPPVPTPDDPVPGQRAAVCGTGAV</sequence>
<dbReference type="EMBL" id="JAINUF010000015">
    <property type="protein sequence ID" value="KAJ8340803.1"/>
    <property type="molecule type" value="Genomic_DNA"/>
</dbReference>
<organism evidence="2 3">
    <name type="scientific">Synaphobranchus kaupii</name>
    <name type="common">Kaup's arrowtooth eel</name>
    <dbReference type="NCBI Taxonomy" id="118154"/>
    <lineage>
        <taxon>Eukaryota</taxon>
        <taxon>Metazoa</taxon>
        <taxon>Chordata</taxon>
        <taxon>Craniata</taxon>
        <taxon>Vertebrata</taxon>
        <taxon>Euteleostomi</taxon>
        <taxon>Actinopterygii</taxon>
        <taxon>Neopterygii</taxon>
        <taxon>Teleostei</taxon>
        <taxon>Anguilliformes</taxon>
        <taxon>Synaphobranchidae</taxon>
        <taxon>Synaphobranchus</taxon>
    </lineage>
</organism>
<evidence type="ECO:0000313" key="2">
    <source>
        <dbReference type="EMBL" id="KAJ8340803.1"/>
    </source>
</evidence>
<reference evidence="2" key="1">
    <citation type="journal article" date="2023" name="Science">
        <title>Genome structures resolve the early diversification of teleost fishes.</title>
        <authorList>
            <person name="Parey E."/>
            <person name="Louis A."/>
            <person name="Montfort J."/>
            <person name="Bouchez O."/>
            <person name="Roques C."/>
            <person name="Iampietro C."/>
            <person name="Lluch J."/>
            <person name="Castinel A."/>
            <person name="Donnadieu C."/>
            <person name="Desvignes T."/>
            <person name="Floi Bucao C."/>
            <person name="Jouanno E."/>
            <person name="Wen M."/>
            <person name="Mejri S."/>
            <person name="Dirks R."/>
            <person name="Jansen H."/>
            <person name="Henkel C."/>
            <person name="Chen W.J."/>
            <person name="Zahm M."/>
            <person name="Cabau C."/>
            <person name="Klopp C."/>
            <person name="Thompson A.W."/>
            <person name="Robinson-Rechavi M."/>
            <person name="Braasch I."/>
            <person name="Lecointre G."/>
            <person name="Bobe J."/>
            <person name="Postlethwait J.H."/>
            <person name="Berthelot C."/>
            <person name="Roest Crollius H."/>
            <person name="Guiguen Y."/>
        </authorList>
    </citation>
    <scope>NUCLEOTIDE SEQUENCE</scope>
    <source>
        <strain evidence="2">WJC10195</strain>
    </source>
</reference>
<accession>A0A9Q1EL72</accession>
<feature type="compositionally biased region" description="Gly residues" evidence="1">
    <location>
        <begin position="157"/>
        <end position="171"/>
    </location>
</feature>
<evidence type="ECO:0000313" key="3">
    <source>
        <dbReference type="Proteomes" id="UP001152622"/>
    </source>
</evidence>
<proteinExistence type="predicted"/>
<dbReference type="AlphaFoldDB" id="A0A9Q1EL72"/>
<feature type="region of interest" description="Disordered" evidence="1">
    <location>
        <begin position="135"/>
        <end position="186"/>
    </location>
</feature>